<evidence type="ECO:0000256" key="3">
    <source>
        <dbReference type="ARBA" id="ARBA00035454"/>
    </source>
</evidence>
<dbReference type="Pfam" id="PF00347">
    <property type="entry name" value="Ribosomal_L6"/>
    <property type="match status" value="2"/>
</dbReference>
<keyword evidence="6" id="KW-0699">rRNA-binding</keyword>
<dbReference type="InterPro" id="IPR002358">
    <property type="entry name" value="Ribosomal_uL6_CS"/>
</dbReference>
<evidence type="ECO:0000259" key="7">
    <source>
        <dbReference type="Pfam" id="PF00347"/>
    </source>
</evidence>
<keyword evidence="2 5" id="KW-0687">Ribonucleoprotein</keyword>
<dbReference type="PROSITE" id="PS00525">
    <property type="entry name" value="RIBOSOMAL_L6_1"/>
    <property type="match status" value="1"/>
</dbReference>
<reference evidence="8" key="1">
    <citation type="submission" date="2022-12" db="EMBL/GenBank/DDBJ databases">
        <title>Genomic Characterization of Candidatus Phytoplasma sacchari in China.</title>
        <authorList>
            <person name="Zhang R.-Y."/>
        </authorList>
    </citation>
    <scope>NUCLEOTIDE SEQUENCE [LARGE SCALE GENOMIC DNA]</scope>
    <source>
        <strain evidence="8">SCWL1</strain>
    </source>
</reference>
<evidence type="ECO:0000256" key="5">
    <source>
        <dbReference type="RuleBase" id="RU003869"/>
    </source>
</evidence>
<feature type="domain" description="Large ribosomal subunit protein uL6 alpha-beta" evidence="7">
    <location>
        <begin position="91"/>
        <end position="164"/>
    </location>
</feature>
<organism evidence="8 9">
    <name type="scientific">Candidatus Phytoplasma sacchari</name>
    <dbReference type="NCBI Taxonomy" id="2609813"/>
    <lineage>
        <taxon>Bacteria</taxon>
        <taxon>Bacillati</taxon>
        <taxon>Mycoplasmatota</taxon>
        <taxon>Mollicutes</taxon>
        <taxon>Acholeplasmatales</taxon>
        <taxon>Acholeplasmataceae</taxon>
        <taxon>Candidatus Phytoplasma</taxon>
        <taxon>16SrXI (Rice yellow dwarf group)</taxon>
    </lineage>
</organism>
<dbReference type="InterPro" id="IPR000702">
    <property type="entry name" value="Ribosomal_uL6-like"/>
</dbReference>
<dbReference type="InterPro" id="IPR036789">
    <property type="entry name" value="Ribosomal_uL6-like_a/b-dom_sf"/>
</dbReference>
<evidence type="ECO:0000313" key="8">
    <source>
        <dbReference type="EMBL" id="WBL31252.1"/>
    </source>
</evidence>
<comment type="function">
    <text evidence="6">This protein binds to the 23S rRNA, and is important in its secondary structure. It is located near the subunit interface in the base of the L7/L12 stalk, and near the tRNA binding site of the peptidyltransferase center.</text>
</comment>
<protein>
    <recommendedName>
        <fullName evidence="3 4">50S ribosomal protein L6</fullName>
    </recommendedName>
</protein>
<evidence type="ECO:0000256" key="1">
    <source>
        <dbReference type="ARBA" id="ARBA00022980"/>
    </source>
</evidence>
<evidence type="ECO:0000256" key="4">
    <source>
        <dbReference type="NCBIfam" id="TIGR03654"/>
    </source>
</evidence>
<evidence type="ECO:0000256" key="2">
    <source>
        <dbReference type="ARBA" id="ARBA00023274"/>
    </source>
</evidence>
<dbReference type="InterPro" id="IPR019906">
    <property type="entry name" value="Ribosomal_uL6_bac-type"/>
</dbReference>
<dbReference type="Proteomes" id="UP001210120">
    <property type="component" value="Chromosome"/>
</dbReference>
<dbReference type="Gene3D" id="3.90.930.12">
    <property type="entry name" value="Ribosomal protein L6, alpha-beta domain"/>
    <property type="match status" value="2"/>
</dbReference>
<sequence>MSRIGKKVIIVPDGITVDIQDKNLIKVHSSKNTLQYQFNPLLNIVLKDNLINIYRPNDEFFMRKIHGTTRALLANMILGLKNMFTKKIEIVGIGFDVKKEESNLVFNLGFSHKVNLPIINNIQVEIIKNKEIIVKGFDKQLVGEFAAKILKLKKPEPYKGKGIRLVGQYIHRKSGKSNKK</sequence>
<keyword evidence="1 5" id="KW-0689">Ribosomal protein</keyword>
<dbReference type="InterPro" id="IPR020040">
    <property type="entry name" value="Ribosomal_uL6_a/b-dom"/>
</dbReference>
<gene>
    <name evidence="8" type="primary">rplF</name>
    <name evidence="8" type="ORF">O7R10_01395</name>
</gene>
<dbReference type="NCBIfam" id="TIGR03654">
    <property type="entry name" value="L6_bact"/>
    <property type="match status" value="1"/>
</dbReference>
<proteinExistence type="inferred from homology"/>
<dbReference type="PIRSF" id="PIRSF002162">
    <property type="entry name" value="Ribosomal_L6"/>
    <property type="match status" value="1"/>
</dbReference>
<evidence type="ECO:0000313" key="9">
    <source>
        <dbReference type="Proteomes" id="UP001210120"/>
    </source>
</evidence>
<dbReference type="PANTHER" id="PTHR11655:SF14">
    <property type="entry name" value="LARGE RIBOSOMAL SUBUNIT PROTEIN UL6M"/>
    <property type="match status" value="1"/>
</dbReference>
<evidence type="ECO:0000256" key="6">
    <source>
        <dbReference type="RuleBase" id="RU003870"/>
    </source>
</evidence>
<dbReference type="SUPFAM" id="SSF56053">
    <property type="entry name" value="Ribosomal protein L6"/>
    <property type="match status" value="2"/>
</dbReference>
<keyword evidence="6" id="KW-0694">RNA-binding</keyword>
<accession>A0ABY7M2K0</accession>
<keyword evidence="9" id="KW-1185">Reference proteome</keyword>
<dbReference type="PRINTS" id="PR00059">
    <property type="entry name" value="RIBOSOMALL6"/>
</dbReference>
<name>A0ABY7M2K0_9MOLU</name>
<dbReference type="EMBL" id="CP115156">
    <property type="protein sequence ID" value="WBL31252.1"/>
    <property type="molecule type" value="Genomic_DNA"/>
</dbReference>
<dbReference type="GO" id="GO:0005840">
    <property type="term" value="C:ribosome"/>
    <property type="evidence" value="ECO:0007669"/>
    <property type="project" value="UniProtKB-KW"/>
</dbReference>
<comment type="similarity">
    <text evidence="5">Belongs to the universal ribosomal protein uL6 family.</text>
</comment>
<dbReference type="PANTHER" id="PTHR11655">
    <property type="entry name" value="60S/50S RIBOSOMAL PROTEIN L6/L9"/>
    <property type="match status" value="1"/>
</dbReference>
<feature type="domain" description="Large ribosomal subunit protein uL6 alpha-beta" evidence="7">
    <location>
        <begin position="11"/>
        <end position="79"/>
    </location>
</feature>